<organism evidence="1">
    <name type="scientific">Thermocrinis ruber</name>
    <dbReference type="NCBI Taxonomy" id="75906"/>
    <lineage>
        <taxon>Bacteria</taxon>
        <taxon>Pseudomonadati</taxon>
        <taxon>Aquificota</taxon>
        <taxon>Aquificia</taxon>
        <taxon>Aquificales</taxon>
        <taxon>Aquificaceae</taxon>
        <taxon>Thermocrinis</taxon>
    </lineage>
</organism>
<comment type="caution">
    <text evidence="1">The sequence shown here is derived from an EMBL/GenBank/DDBJ whole genome shotgun (WGS) entry which is preliminary data.</text>
</comment>
<sequence>MSEKLTLMDLIVPLRDEVEGFIALVDEEFLSRFAENSVFEAASLHEAALEREKEEEEPLKRAYLRAVAKTFRFIYSGELPRGSIYGEFVKALSGMEHEEYEKLVERRLMRMMEMWEKGEIVVKEGEGLRVGDEVLETARHLVNVGVFSKYVEILELRRQLDEVGEFCKVSEKPLTKDERMALVGELIGGGDEIRVEVGMLETKHGVFLGCANWFDVLVDVWRMQKDAEEPLLVSALYVYLMPIVERAEFVKGYLERFYRRQVRQYGETPFLNACGIALMRLGCDVRIEEPKSRSAEVIWYW</sequence>
<dbReference type="AlphaFoldDB" id="A0A7C5T0I8"/>
<evidence type="ECO:0000313" key="1">
    <source>
        <dbReference type="EMBL" id="HHO74466.1"/>
    </source>
</evidence>
<proteinExistence type="predicted"/>
<gene>
    <name evidence="1" type="ORF">ENN04_07550</name>
</gene>
<dbReference type="EMBL" id="DSAC01000095">
    <property type="protein sequence ID" value="HHO74466.1"/>
    <property type="molecule type" value="Genomic_DNA"/>
</dbReference>
<protein>
    <submittedName>
        <fullName evidence="1">Uncharacterized protein</fullName>
    </submittedName>
</protein>
<accession>A0A7C5T0I8</accession>
<reference evidence="1" key="1">
    <citation type="journal article" date="2020" name="mSystems">
        <title>Genome- and Community-Level Interaction Insights into Carbon Utilization and Element Cycling Functions of Hydrothermarchaeota in Hydrothermal Sediment.</title>
        <authorList>
            <person name="Zhou Z."/>
            <person name="Liu Y."/>
            <person name="Xu W."/>
            <person name="Pan J."/>
            <person name="Luo Z.H."/>
            <person name="Li M."/>
        </authorList>
    </citation>
    <scope>NUCLEOTIDE SEQUENCE [LARGE SCALE GENOMIC DNA]</scope>
    <source>
        <strain evidence="1">SpSt-114</strain>
    </source>
</reference>
<name>A0A7C5T0I8_9AQUI</name>